<accession>A0A0E9WRX8</accession>
<reference evidence="1" key="1">
    <citation type="submission" date="2014-11" db="EMBL/GenBank/DDBJ databases">
        <authorList>
            <person name="Amaro Gonzalez C."/>
        </authorList>
    </citation>
    <scope>NUCLEOTIDE SEQUENCE</scope>
</reference>
<proteinExistence type="predicted"/>
<dbReference type="AlphaFoldDB" id="A0A0E9WRX8"/>
<name>A0A0E9WRX8_ANGAN</name>
<sequence length="61" mass="7080">MVLTVYTVTTERLTFSIKWLKIINKNNHEMTLPDVDLNSVRGVRDYLLTCCKLFNLLGYGD</sequence>
<protein>
    <submittedName>
        <fullName evidence="1">Uncharacterized protein</fullName>
    </submittedName>
</protein>
<evidence type="ECO:0000313" key="1">
    <source>
        <dbReference type="EMBL" id="JAH93031.1"/>
    </source>
</evidence>
<organism evidence="1">
    <name type="scientific">Anguilla anguilla</name>
    <name type="common">European freshwater eel</name>
    <name type="synonym">Muraena anguilla</name>
    <dbReference type="NCBI Taxonomy" id="7936"/>
    <lineage>
        <taxon>Eukaryota</taxon>
        <taxon>Metazoa</taxon>
        <taxon>Chordata</taxon>
        <taxon>Craniata</taxon>
        <taxon>Vertebrata</taxon>
        <taxon>Euteleostomi</taxon>
        <taxon>Actinopterygii</taxon>
        <taxon>Neopterygii</taxon>
        <taxon>Teleostei</taxon>
        <taxon>Anguilliformes</taxon>
        <taxon>Anguillidae</taxon>
        <taxon>Anguilla</taxon>
    </lineage>
</organism>
<reference evidence="1" key="2">
    <citation type="journal article" date="2015" name="Fish Shellfish Immunol.">
        <title>Early steps in the European eel (Anguilla anguilla)-Vibrio vulnificus interaction in the gills: Role of the RtxA13 toxin.</title>
        <authorList>
            <person name="Callol A."/>
            <person name="Pajuelo D."/>
            <person name="Ebbesson L."/>
            <person name="Teles M."/>
            <person name="MacKenzie S."/>
            <person name="Amaro C."/>
        </authorList>
    </citation>
    <scope>NUCLEOTIDE SEQUENCE</scope>
</reference>
<dbReference type="EMBL" id="GBXM01015546">
    <property type="protein sequence ID" value="JAH93031.1"/>
    <property type="molecule type" value="Transcribed_RNA"/>
</dbReference>